<feature type="transmembrane region" description="Helical" evidence="8">
    <location>
        <begin position="378"/>
        <end position="400"/>
    </location>
</feature>
<evidence type="ECO:0000256" key="4">
    <source>
        <dbReference type="ARBA" id="ARBA00022989"/>
    </source>
</evidence>
<feature type="transmembrane region" description="Helical" evidence="8">
    <location>
        <begin position="6"/>
        <end position="27"/>
    </location>
</feature>
<proteinExistence type="inferred from homology"/>
<feature type="transmembrane region" description="Helical" evidence="8">
    <location>
        <begin position="330"/>
        <end position="349"/>
    </location>
</feature>
<evidence type="ECO:0008006" key="11">
    <source>
        <dbReference type="Google" id="ProtNLM"/>
    </source>
</evidence>
<feature type="transmembrane region" description="Helical" evidence="8">
    <location>
        <begin position="274"/>
        <end position="290"/>
    </location>
</feature>
<evidence type="ECO:0000256" key="1">
    <source>
        <dbReference type="ARBA" id="ARBA00004141"/>
    </source>
</evidence>
<comment type="caution">
    <text evidence="9">The sequence shown here is derived from an EMBL/GenBank/DDBJ whole genome shotgun (WGS) entry which is preliminary data.</text>
</comment>
<evidence type="ECO:0000313" key="9">
    <source>
        <dbReference type="EMBL" id="KAL0907959.1"/>
    </source>
</evidence>
<feature type="transmembrane region" description="Helical" evidence="8">
    <location>
        <begin position="165"/>
        <end position="184"/>
    </location>
</feature>
<evidence type="ECO:0000256" key="7">
    <source>
        <dbReference type="SAM" id="MobiDB-lite"/>
    </source>
</evidence>
<evidence type="ECO:0000256" key="5">
    <source>
        <dbReference type="ARBA" id="ARBA00023136"/>
    </source>
</evidence>
<comment type="subcellular location">
    <subcellularLocation>
        <location evidence="1">Membrane</location>
        <topology evidence="1">Multi-pass membrane protein</topology>
    </subcellularLocation>
</comment>
<evidence type="ECO:0000313" key="10">
    <source>
        <dbReference type="Proteomes" id="UP001552299"/>
    </source>
</evidence>
<dbReference type="AlphaFoldDB" id="A0ABD0U6A0"/>
<name>A0ABD0U6A0_DENTH</name>
<dbReference type="Proteomes" id="UP001552299">
    <property type="component" value="Unassembled WGS sequence"/>
</dbReference>
<evidence type="ECO:0000256" key="6">
    <source>
        <dbReference type="ARBA" id="ARBA00023180"/>
    </source>
</evidence>
<feature type="transmembrane region" description="Helical" evidence="8">
    <location>
        <begin position="196"/>
        <end position="220"/>
    </location>
</feature>
<dbReference type="PANTHER" id="PTHR13624">
    <property type="entry name" value="RE42071P"/>
    <property type="match status" value="1"/>
</dbReference>
<organism evidence="9 10">
    <name type="scientific">Dendrobium thyrsiflorum</name>
    <name type="common">Pinecone-like raceme dendrobium</name>
    <name type="synonym">Orchid</name>
    <dbReference type="NCBI Taxonomy" id="117978"/>
    <lineage>
        <taxon>Eukaryota</taxon>
        <taxon>Viridiplantae</taxon>
        <taxon>Streptophyta</taxon>
        <taxon>Embryophyta</taxon>
        <taxon>Tracheophyta</taxon>
        <taxon>Spermatophyta</taxon>
        <taxon>Magnoliopsida</taxon>
        <taxon>Liliopsida</taxon>
        <taxon>Asparagales</taxon>
        <taxon>Orchidaceae</taxon>
        <taxon>Epidendroideae</taxon>
        <taxon>Malaxideae</taxon>
        <taxon>Dendrobiinae</taxon>
        <taxon>Dendrobium</taxon>
    </lineage>
</organism>
<dbReference type="PANTHER" id="PTHR13624:SF6">
    <property type="entry name" value="EMEI"/>
    <property type="match status" value="1"/>
</dbReference>
<evidence type="ECO:0000256" key="3">
    <source>
        <dbReference type="ARBA" id="ARBA00022692"/>
    </source>
</evidence>
<comment type="similarity">
    <text evidence="2">Belongs to the TMEM161 family.</text>
</comment>
<evidence type="ECO:0000256" key="8">
    <source>
        <dbReference type="SAM" id="Phobius"/>
    </source>
</evidence>
<protein>
    <recommendedName>
        <fullName evidence="11">Transmembrane protein</fullName>
    </recommendedName>
</protein>
<keyword evidence="6" id="KW-0325">Glycoprotein</keyword>
<keyword evidence="4 8" id="KW-1133">Transmembrane helix</keyword>
<feature type="transmembrane region" description="Helical" evidence="8">
    <location>
        <begin position="131"/>
        <end position="153"/>
    </location>
</feature>
<gene>
    <name evidence="9" type="ORF">M5K25_022418</name>
</gene>
<keyword evidence="3 8" id="KW-0812">Transmembrane</keyword>
<keyword evidence="5 8" id="KW-0472">Membrane</keyword>
<feature type="compositionally biased region" description="Basic and acidic residues" evidence="7">
    <location>
        <begin position="517"/>
        <end position="526"/>
    </location>
</feature>
<accession>A0ABD0U6A0</accession>
<feature type="region of interest" description="Disordered" evidence="7">
    <location>
        <begin position="517"/>
        <end position="549"/>
    </location>
</feature>
<reference evidence="9 10" key="1">
    <citation type="journal article" date="2024" name="Plant Biotechnol. J.">
        <title>Dendrobium thyrsiflorum genome and its molecular insights into genes involved in important horticultural traits.</title>
        <authorList>
            <person name="Chen B."/>
            <person name="Wang J.Y."/>
            <person name="Zheng P.J."/>
            <person name="Li K.L."/>
            <person name="Liang Y.M."/>
            <person name="Chen X.F."/>
            <person name="Zhang C."/>
            <person name="Zhao X."/>
            <person name="He X."/>
            <person name="Zhang G.Q."/>
            <person name="Liu Z.J."/>
            <person name="Xu Q."/>
        </authorList>
    </citation>
    <scope>NUCLEOTIDE SEQUENCE [LARGE SCALE GENOMIC DNA]</scope>
    <source>
        <strain evidence="9">GZMU011</strain>
    </source>
</reference>
<dbReference type="InterPro" id="IPR019395">
    <property type="entry name" value="Transmembrane_161A/B"/>
</dbReference>
<feature type="transmembrane region" description="Helical" evidence="8">
    <location>
        <begin position="107"/>
        <end position="125"/>
    </location>
</feature>
<sequence length="602" mass="65985">MLSGIFFHAAVSFTAAILAYFLNLPVLTLQGLHTYIHPDSLPAADGTKALLRRPGAVASSLPDPKRRSRSKDSRLAFDESKAQLFRLRLADSLLPSRLFFATYRSSFLSSFISLFNISICILSPLSDPFAAIPFAAVLISASHLLISLLILSLERSASRLSERRLSLLSALLSFLLAFIILIRLSPSVFDFRIPGAVSPAIACLAGFLGGILFTPAARVARSFWLGTDQLRWNLSVISCGTFGRVLLYTSAILSFVSPLLWVKPLALAERFEDWRVWALAAAACSQLLVLRSNVQMYLNEPVMCWYQRLHSSRVPDLDYGRAKVFLHNHYVCLAVIQFFASPVLVLLLAGSSQMRGNLFGGIPFAGGLMKCSDLVKEMALFIAWWIMFGQSVLMLLFLALHRFEQQNNPFLVEFLLKLGEGKPCKAARKNQEQVETSGQQILSSKAAVLDFRVGGNPRLGAENFRLCWEISNLQFGTILAEFCLRNCSQDLERKADGWGVGLGNVTGEGDLIWERKQGGRRGKENRAATAWPAAKDSWPAGDWGRSECGEEGKGKISGCFGEGGLTGLEETKLTPLGVPSARHVHFMPEAAAVALPSAAALP</sequence>
<dbReference type="EMBL" id="JANQDX010000017">
    <property type="protein sequence ID" value="KAL0907959.1"/>
    <property type="molecule type" value="Genomic_DNA"/>
</dbReference>
<keyword evidence="10" id="KW-1185">Reference proteome</keyword>
<evidence type="ECO:0000256" key="2">
    <source>
        <dbReference type="ARBA" id="ARBA00009706"/>
    </source>
</evidence>
<dbReference type="GO" id="GO:0016020">
    <property type="term" value="C:membrane"/>
    <property type="evidence" value="ECO:0007669"/>
    <property type="project" value="UniProtKB-SubCell"/>
</dbReference>
<feature type="transmembrane region" description="Helical" evidence="8">
    <location>
        <begin position="241"/>
        <end position="262"/>
    </location>
</feature>